<dbReference type="Pfam" id="PF05016">
    <property type="entry name" value="ParE_toxin"/>
    <property type="match status" value="1"/>
</dbReference>
<dbReference type="RefSeq" id="WP_189621435.1">
    <property type="nucleotide sequence ID" value="NZ_BMZA01000009.1"/>
</dbReference>
<comment type="similarity">
    <text evidence="1">Belongs to the RelE toxin family.</text>
</comment>
<dbReference type="PANTHER" id="PTHR35601:SF1">
    <property type="entry name" value="TOXIN RELE"/>
    <property type="match status" value="1"/>
</dbReference>
<dbReference type="PANTHER" id="PTHR35601">
    <property type="entry name" value="TOXIN RELE"/>
    <property type="match status" value="1"/>
</dbReference>
<dbReference type="InterPro" id="IPR007712">
    <property type="entry name" value="RelE/ParE_toxin"/>
</dbReference>
<dbReference type="InterPro" id="IPR035093">
    <property type="entry name" value="RelE/ParE_toxin_dom_sf"/>
</dbReference>
<evidence type="ECO:0000313" key="3">
    <source>
        <dbReference type="EMBL" id="GGZ08264.1"/>
    </source>
</evidence>
<organism evidence="3 4">
    <name type="scientific">Novosphingobium colocasiae</name>
    <dbReference type="NCBI Taxonomy" id="1256513"/>
    <lineage>
        <taxon>Bacteria</taxon>
        <taxon>Pseudomonadati</taxon>
        <taxon>Pseudomonadota</taxon>
        <taxon>Alphaproteobacteria</taxon>
        <taxon>Sphingomonadales</taxon>
        <taxon>Sphingomonadaceae</taxon>
        <taxon>Novosphingobium</taxon>
    </lineage>
</organism>
<proteinExistence type="inferred from homology"/>
<dbReference type="SUPFAM" id="SSF143011">
    <property type="entry name" value="RelE-like"/>
    <property type="match status" value="1"/>
</dbReference>
<comment type="caution">
    <text evidence="3">The sequence shown here is derived from an EMBL/GenBank/DDBJ whole genome shotgun (WGS) entry which is preliminary data.</text>
</comment>
<dbReference type="AlphaFoldDB" id="A0A918PGQ0"/>
<evidence type="ECO:0000256" key="2">
    <source>
        <dbReference type="ARBA" id="ARBA00022649"/>
    </source>
</evidence>
<protein>
    <submittedName>
        <fullName evidence="3">RelE toxin</fullName>
    </submittedName>
</protein>
<keyword evidence="2" id="KW-1277">Toxin-antitoxin system</keyword>
<reference evidence="3" key="2">
    <citation type="submission" date="2020-09" db="EMBL/GenBank/DDBJ databases">
        <authorList>
            <person name="Sun Q."/>
            <person name="Kim S."/>
        </authorList>
    </citation>
    <scope>NUCLEOTIDE SEQUENCE</scope>
    <source>
        <strain evidence="3">KCTC 32255</strain>
    </source>
</reference>
<evidence type="ECO:0000313" key="4">
    <source>
        <dbReference type="Proteomes" id="UP000648075"/>
    </source>
</evidence>
<accession>A0A918PGQ0</accession>
<name>A0A918PGQ0_9SPHN</name>
<evidence type="ECO:0000256" key="1">
    <source>
        <dbReference type="ARBA" id="ARBA00006226"/>
    </source>
</evidence>
<dbReference type="Proteomes" id="UP000648075">
    <property type="component" value="Unassembled WGS sequence"/>
</dbReference>
<dbReference type="Gene3D" id="3.30.2310.20">
    <property type="entry name" value="RelE-like"/>
    <property type="match status" value="1"/>
</dbReference>
<dbReference type="EMBL" id="BMZA01000009">
    <property type="protein sequence ID" value="GGZ08264.1"/>
    <property type="molecule type" value="Genomic_DNA"/>
</dbReference>
<sequence>MSRFELRFGRHAARQWRRLDIDIRKQFARKLDKLLDNPHVPAARMRGYSDAYRVKLRKAGFRLVYRVFDDRIVVLVVAVGKRDKDRVYEDFALNYNEGTE</sequence>
<reference evidence="3" key="1">
    <citation type="journal article" date="2014" name="Int. J. Syst. Evol. Microbiol.">
        <title>Complete genome sequence of Corynebacterium casei LMG S-19264T (=DSM 44701T), isolated from a smear-ripened cheese.</title>
        <authorList>
            <consortium name="US DOE Joint Genome Institute (JGI-PGF)"/>
            <person name="Walter F."/>
            <person name="Albersmeier A."/>
            <person name="Kalinowski J."/>
            <person name="Ruckert C."/>
        </authorList>
    </citation>
    <scope>NUCLEOTIDE SEQUENCE</scope>
    <source>
        <strain evidence="3">KCTC 32255</strain>
    </source>
</reference>
<gene>
    <name evidence="3" type="ORF">GCM10011614_23850</name>
</gene>
<keyword evidence="4" id="KW-1185">Reference proteome</keyword>